<organism evidence="6 7">
    <name type="scientific">Paenibacillus sabuli</name>
    <dbReference type="NCBI Taxonomy" id="2772509"/>
    <lineage>
        <taxon>Bacteria</taxon>
        <taxon>Bacillati</taxon>
        <taxon>Bacillota</taxon>
        <taxon>Bacilli</taxon>
        <taxon>Bacillales</taxon>
        <taxon>Paenibacillaceae</taxon>
        <taxon>Paenibacillus</taxon>
    </lineage>
</organism>
<dbReference type="GO" id="GO:0043565">
    <property type="term" value="F:sequence-specific DNA binding"/>
    <property type="evidence" value="ECO:0007669"/>
    <property type="project" value="InterPro"/>
</dbReference>
<dbReference type="SUPFAM" id="SSF46689">
    <property type="entry name" value="Homeodomain-like"/>
    <property type="match status" value="2"/>
</dbReference>
<protein>
    <submittedName>
        <fullName evidence="6">Helix-turn-helix domain-containing protein</fullName>
    </submittedName>
</protein>
<dbReference type="AlphaFoldDB" id="A0A927BUV5"/>
<evidence type="ECO:0000313" key="7">
    <source>
        <dbReference type="Proteomes" id="UP000621560"/>
    </source>
</evidence>
<keyword evidence="3" id="KW-0804">Transcription</keyword>
<keyword evidence="4" id="KW-0812">Transmembrane</keyword>
<evidence type="ECO:0000256" key="4">
    <source>
        <dbReference type="SAM" id="Phobius"/>
    </source>
</evidence>
<dbReference type="EMBL" id="JACXIZ010000022">
    <property type="protein sequence ID" value="MBD2846321.1"/>
    <property type="molecule type" value="Genomic_DNA"/>
</dbReference>
<dbReference type="InterPro" id="IPR009057">
    <property type="entry name" value="Homeodomain-like_sf"/>
</dbReference>
<evidence type="ECO:0000256" key="1">
    <source>
        <dbReference type="ARBA" id="ARBA00023015"/>
    </source>
</evidence>
<gene>
    <name evidence="6" type="ORF">IDH44_14045</name>
</gene>
<dbReference type="PANTHER" id="PTHR43280">
    <property type="entry name" value="ARAC-FAMILY TRANSCRIPTIONAL REGULATOR"/>
    <property type="match status" value="1"/>
</dbReference>
<keyword evidence="1" id="KW-0805">Transcription regulation</keyword>
<accession>A0A927BUV5</accession>
<feature type="domain" description="HTH araC/xylS-type" evidence="5">
    <location>
        <begin position="593"/>
        <end position="691"/>
    </location>
</feature>
<evidence type="ECO:0000256" key="3">
    <source>
        <dbReference type="ARBA" id="ARBA00023163"/>
    </source>
</evidence>
<dbReference type="PROSITE" id="PS01124">
    <property type="entry name" value="HTH_ARAC_FAMILY_2"/>
    <property type="match status" value="1"/>
</dbReference>
<keyword evidence="2" id="KW-0238">DNA-binding</keyword>
<dbReference type="PANTHER" id="PTHR43280:SF2">
    <property type="entry name" value="HTH-TYPE TRANSCRIPTIONAL REGULATOR EXSA"/>
    <property type="match status" value="1"/>
</dbReference>
<dbReference type="Gene3D" id="1.10.10.60">
    <property type="entry name" value="Homeodomain-like"/>
    <property type="match status" value="2"/>
</dbReference>
<dbReference type="InterPro" id="IPR018060">
    <property type="entry name" value="HTH_AraC"/>
</dbReference>
<dbReference type="SMART" id="SM00342">
    <property type="entry name" value="HTH_ARAC"/>
    <property type="match status" value="1"/>
</dbReference>
<keyword evidence="4" id="KW-1133">Transmembrane helix</keyword>
<evidence type="ECO:0000313" key="6">
    <source>
        <dbReference type="EMBL" id="MBD2846321.1"/>
    </source>
</evidence>
<sequence length="693" mass="78912">MKNAAEKVDHTLTVVSNLITKLKFNEYVVQYGNETARNYYTVTKIHHELRSNLSAFYNFGYTIDLTKHGDDLVITPERTEQKARYLAERGFAPLTEAQWSAIRKLHAPYTLETANPAGSNDITLIQKMASSGEDVLLFYTTLRGDYLLPEQQPGTPEAFGILLDGKPLLLRVSADFQPEALLAELAQGALPSSGSMDGKEYVSYSARSAVMPNWQMFYIAPKYSFLASMKQTLPLPRVILLGLLVCFGVALAYWIANKMYRPVRNAVRLFHGFETQEGKDEFRFINETAAKIQLANVQLTTAMKHNRLTLKEKCLRDLLYGLIPEEKLAAALRQHQLDKLKPRLTVGIIEFVHYETLIEQYAKEAILTFKSQTLLIIREHLELHMTAELFDLDHKRLAVIVQGDRMEIIKKTMLQALHSLEDDTEFGVVLALGHPAHSVAEIEHSYRSAVQVLGFRTVTDRRSVIAAGDIDLRAHNPFSYSLDLERELISSVIRGKREHAHTILSGLLADYGEPWSKETINQFAFAIQATLHRIGQQLHQPLQTLVPGRRAPGYELQQCEDTEQLRQKTLAMFDRVIDRILSEQEVLDSTLVEQMTAYIRENYTRDLSLTDVAEHFNFSPGYISTAFKQHTGENFKDYLNKYRVDQAKEILDRRKMKIGELALMVGCNNANTFIRMFRKYEGVSPGQYSKLKA</sequence>
<comment type="caution">
    <text evidence="6">The sequence shown here is derived from an EMBL/GenBank/DDBJ whole genome shotgun (WGS) entry which is preliminary data.</text>
</comment>
<keyword evidence="7" id="KW-1185">Reference proteome</keyword>
<feature type="transmembrane region" description="Helical" evidence="4">
    <location>
        <begin position="238"/>
        <end position="256"/>
    </location>
</feature>
<dbReference type="GO" id="GO:0003700">
    <property type="term" value="F:DNA-binding transcription factor activity"/>
    <property type="evidence" value="ECO:0007669"/>
    <property type="project" value="InterPro"/>
</dbReference>
<evidence type="ECO:0000256" key="2">
    <source>
        <dbReference type="ARBA" id="ARBA00023125"/>
    </source>
</evidence>
<reference evidence="6" key="1">
    <citation type="submission" date="2020-09" db="EMBL/GenBank/DDBJ databases">
        <title>A novel bacterium of genus Paenibacillus, isolated from South China Sea.</title>
        <authorList>
            <person name="Huang H."/>
            <person name="Mo K."/>
            <person name="Hu Y."/>
        </authorList>
    </citation>
    <scope>NUCLEOTIDE SEQUENCE</scope>
    <source>
        <strain evidence="6">IB182496</strain>
    </source>
</reference>
<keyword evidence="4" id="KW-0472">Membrane</keyword>
<proteinExistence type="predicted"/>
<dbReference type="Pfam" id="PF12833">
    <property type="entry name" value="HTH_18"/>
    <property type="match status" value="1"/>
</dbReference>
<dbReference type="Proteomes" id="UP000621560">
    <property type="component" value="Unassembled WGS sequence"/>
</dbReference>
<name>A0A927BUV5_9BACL</name>
<evidence type="ECO:0000259" key="5">
    <source>
        <dbReference type="PROSITE" id="PS01124"/>
    </source>
</evidence>